<feature type="region of interest" description="Disordered" evidence="1">
    <location>
        <begin position="535"/>
        <end position="579"/>
    </location>
</feature>
<comment type="caution">
    <text evidence="4">The sequence shown here is derived from an EMBL/GenBank/DDBJ whole genome shotgun (WGS) entry which is preliminary data.</text>
</comment>
<feature type="signal peptide" evidence="2">
    <location>
        <begin position="1"/>
        <end position="17"/>
    </location>
</feature>
<dbReference type="PANTHER" id="PTHR22946:SF0">
    <property type="entry name" value="DIENELACTONE HYDROLASE DOMAIN-CONTAINING PROTEIN"/>
    <property type="match status" value="1"/>
</dbReference>
<organism evidence="4 5">
    <name type="scientific">Thalassiosira oceanica</name>
    <name type="common">Marine diatom</name>
    <dbReference type="NCBI Taxonomy" id="159749"/>
    <lineage>
        <taxon>Eukaryota</taxon>
        <taxon>Sar</taxon>
        <taxon>Stramenopiles</taxon>
        <taxon>Ochrophyta</taxon>
        <taxon>Bacillariophyta</taxon>
        <taxon>Coscinodiscophyceae</taxon>
        <taxon>Thalassiosirophycidae</taxon>
        <taxon>Thalassiosirales</taxon>
        <taxon>Thalassiosiraceae</taxon>
        <taxon>Thalassiosira</taxon>
    </lineage>
</organism>
<dbReference type="Pfam" id="PF01738">
    <property type="entry name" value="DLH"/>
    <property type="match status" value="2"/>
</dbReference>
<dbReference type="eggNOG" id="ENOG502S55Z">
    <property type="taxonomic scope" value="Eukaryota"/>
</dbReference>
<dbReference type="Proteomes" id="UP000266841">
    <property type="component" value="Unassembled WGS sequence"/>
</dbReference>
<dbReference type="AlphaFoldDB" id="K0SGK9"/>
<keyword evidence="5" id="KW-1185">Reference proteome</keyword>
<dbReference type="PANTHER" id="PTHR22946">
    <property type="entry name" value="DIENELACTONE HYDROLASE DOMAIN-CONTAINING PROTEIN-RELATED"/>
    <property type="match status" value="1"/>
</dbReference>
<feature type="domain" description="Dienelactone hydrolase" evidence="3">
    <location>
        <begin position="36"/>
        <end position="240"/>
    </location>
</feature>
<dbReference type="OrthoDB" id="44060at2759"/>
<keyword evidence="2" id="KW-0732">Signal</keyword>
<feature type="domain" description="Dienelactone hydrolase" evidence="3">
    <location>
        <begin position="301"/>
        <end position="522"/>
    </location>
</feature>
<evidence type="ECO:0000313" key="4">
    <source>
        <dbReference type="EMBL" id="EJK60106.1"/>
    </source>
</evidence>
<dbReference type="EMBL" id="AGNL01021528">
    <property type="protein sequence ID" value="EJK60106.1"/>
    <property type="molecule type" value="Genomic_DNA"/>
</dbReference>
<reference evidence="4 5" key="1">
    <citation type="journal article" date="2012" name="Genome Biol.">
        <title>Genome and low-iron response of an oceanic diatom adapted to chronic iron limitation.</title>
        <authorList>
            <person name="Lommer M."/>
            <person name="Specht M."/>
            <person name="Roy A.S."/>
            <person name="Kraemer L."/>
            <person name="Andreson R."/>
            <person name="Gutowska M.A."/>
            <person name="Wolf J."/>
            <person name="Bergner S.V."/>
            <person name="Schilhabel M.B."/>
            <person name="Klostermeier U.C."/>
            <person name="Beiko R.G."/>
            <person name="Rosenstiel P."/>
            <person name="Hippler M."/>
            <person name="Laroche J."/>
        </authorList>
    </citation>
    <scope>NUCLEOTIDE SEQUENCE [LARGE SCALE GENOMIC DNA]</scope>
    <source>
        <strain evidence="4 5">CCMP1005</strain>
    </source>
</reference>
<gene>
    <name evidence="4" type="ORF">THAOC_19603</name>
</gene>
<dbReference type="Gene3D" id="3.40.50.1820">
    <property type="entry name" value="alpha/beta hydrolase"/>
    <property type="match status" value="2"/>
</dbReference>
<dbReference type="SUPFAM" id="SSF53474">
    <property type="entry name" value="alpha/beta-Hydrolases"/>
    <property type="match status" value="2"/>
</dbReference>
<dbReference type="InterPro" id="IPR002925">
    <property type="entry name" value="Dienelactn_hydro"/>
</dbReference>
<proteinExistence type="predicted"/>
<dbReference type="GO" id="GO:0016787">
    <property type="term" value="F:hydrolase activity"/>
    <property type="evidence" value="ECO:0007669"/>
    <property type="project" value="InterPro"/>
</dbReference>
<evidence type="ECO:0000259" key="3">
    <source>
        <dbReference type="Pfam" id="PF01738"/>
    </source>
</evidence>
<sequence length="601" mass="63465">MKLAAAILSILAPGAGAATVTEVAYADGNDGSSLFGYLATPDGATEDDPRPAIIILGDWGGVDESEKERAEMFTNDGNYVTMAAAVYNSEDGPNPESFEDRIALATKYRSDPELSKSRVDAALAVLRENPLVDSSRVAIVGYCLGGSLGLNYALGGHEEIAAVAAFHGGINTVVAGDNDVLPVAPKVLLLSGGEDSQDSTASIIKIEDILNERNATWQITRYSDVDHGFALGEGYDPYVGHRSHQNFYGFVAEAFGETAFVADAPAVAGESVLPNWPTSVLSPDRTPLREVKYSTDDGFAMTGYVAVPENAPDGPLPAVVIIQDNTKPTSTEYESVRATMLADLGYVAFAADVFGDDDGGHDLTDRSQLGPYMAELRVDDIDLANARVNAAIDAVKNIEGVNVDPDRIALTGYCFGGTVVINYATSGQTGAKGIVSFHGGLSQGVAPVEDGIHAPMLIQSGGDDDAGSHIEDLEGVMNSGGTKWEYSRYSGVEHVFTVWDHPHYNPTADVRSWEDMQTFLSDVFDGTLVVETDDSGAAEEPAWGGEWGGEVQDGDMAGEAEPAPVDSPEVDPEPSSTTKTSIEFSAAFSVILALAYHTRAL</sequence>
<accession>K0SGK9</accession>
<dbReference type="InterPro" id="IPR050261">
    <property type="entry name" value="FrsA_esterase"/>
</dbReference>
<evidence type="ECO:0000256" key="1">
    <source>
        <dbReference type="SAM" id="MobiDB-lite"/>
    </source>
</evidence>
<evidence type="ECO:0000256" key="2">
    <source>
        <dbReference type="SAM" id="SignalP"/>
    </source>
</evidence>
<dbReference type="InterPro" id="IPR029058">
    <property type="entry name" value="AB_hydrolase_fold"/>
</dbReference>
<evidence type="ECO:0000313" key="5">
    <source>
        <dbReference type="Proteomes" id="UP000266841"/>
    </source>
</evidence>
<feature type="chain" id="PRO_5003841089" description="Dienelactone hydrolase domain-containing protein" evidence="2">
    <location>
        <begin position="18"/>
        <end position="601"/>
    </location>
</feature>
<dbReference type="OMA" id="HSFTEWT"/>
<protein>
    <recommendedName>
        <fullName evidence="3">Dienelactone hydrolase domain-containing protein</fullName>
    </recommendedName>
</protein>
<name>K0SGK9_THAOC</name>